<name>A0A4R6R6H2_9HYPH</name>
<dbReference type="SUPFAM" id="SSF53901">
    <property type="entry name" value="Thiolase-like"/>
    <property type="match status" value="2"/>
</dbReference>
<keyword evidence="2" id="KW-0808">Transferase</keyword>
<dbReference type="PANTHER" id="PTHR11877:SF46">
    <property type="entry name" value="TYPE III POLYKETIDE SYNTHASE A"/>
    <property type="match status" value="1"/>
</dbReference>
<evidence type="ECO:0000259" key="4">
    <source>
        <dbReference type="Pfam" id="PF00195"/>
    </source>
</evidence>
<dbReference type="CDD" id="cd00831">
    <property type="entry name" value="CHS_like"/>
    <property type="match status" value="1"/>
</dbReference>
<organism evidence="6 7">
    <name type="scientific">Oharaeibacter diazotrophicus</name>
    <dbReference type="NCBI Taxonomy" id="1920512"/>
    <lineage>
        <taxon>Bacteria</taxon>
        <taxon>Pseudomonadati</taxon>
        <taxon>Pseudomonadota</taxon>
        <taxon>Alphaproteobacteria</taxon>
        <taxon>Hyphomicrobiales</taxon>
        <taxon>Pleomorphomonadaceae</taxon>
        <taxon>Oharaeibacter</taxon>
    </lineage>
</organism>
<dbReference type="Proteomes" id="UP000294547">
    <property type="component" value="Unassembled WGS sequence"/>
</dbReference>
<dbReference type="PANTHER" id="PTHR11877">
    <property type="entry name" value="HYDROXYMETHYLGLUTARYL-COA SYNTHASE"/>
    <property type="match status" value="1"/>
</dbReference>
<feature type="active site" description="Acyl-thioester intermediate" evidence="3">
    <location>
        <position position="150"/>
    </location>
</feature>
<evidence type="ECO:0000256" key="2">
    <source>
        <dbReference type="ARBA" id="ARBA00022679"/>
    </source>
</evidence>
<keyword evidence="7" id="KW-1185">Reference proteome</keyword>
<proteinExistence type="inferred from homology"/>
<dbReference type="EMBL" id="SNXY01000012">
    <property type="protein sequence ID" value="TDP81551.1"/>
    <property type="molecule type" value="Genomic_DNA"/>
</dbReference>
<dbReference type="InterPro" id="IPR011141">
    <property type="entry name" value="Polyketide_synthase_type-III"/>
</dbReference>
<gene>
    <name evidence="6" type="ORF">EDD54_4421</name>
</gene>
<evidence type="ECO:0000313" key="6">
    <source>
        <dbReference type="EMBL" id="TDP81551.1"/>
    </source>
</evidence>
<dbReference type="Pfam" id="PF02797">
    <property type="entry name" value="Chal_sti_synt_C"/>
    <property type="match status" value="1"/>
</dbReference>
<dbReference type="GO" id="GO:0030639">
    <property type="term" value="P:polyketide biosynthetic process"/>
    <property type="evidence" value="ECO:0007669"/>
    <property type="project" value="TreeGrafter"/>
</dbReference>
<protein>
    <submittedName>
        <fullName evidence="6">Putative naringenin-chalcone synthase</fullName>
    </submittedName>
</protein>
<sequence>MTTAHLNRIGTAVPSHDVHGTFVDFAAGLLGEPRKQAVFARMAERSGIEHRRSPLKPTGAAGAAIEAEAFYRRGSFPSTGERMRLYAASAPDLAVEAVAALGPEEDLSGVTHLIVVSCTGFTAPGLDLELVARLGLDPGVERTIVGFMGCYAGINALRLARHIVRSDAAARVLVVCLELCTLHLQETDDLEQVLSFLVFGDGCAAALVSAEPTGIALDRFRTLLSPEDPGLITWTIGDGGFEMVLSGKVPAAVSRALAAHGRDLFGNAAPEDVPLWAVHPGGRSVLDAVEAAFALPADRLAASRGVLRRYGNMSSASVLFVLADVLAARPAAGEAGFACAFGPGLTAETMHFRVAGGHA</sequence>
<accession>A0A4R6R6H2</accession>
<dbReference type="InterPro" id="IPR012328">
    <property type="entry name" value="Chalcone/stilbene_synt_C"/>
</dbReference>
<dbReference type="InterPro" id="IPR001099">
    <property type="entry name" value="Chalcone/stilbene_synt_N"/>
</dbReference>
<dbReference type="GO" id="GO:0016747">
    <property type="term" value="F:acyltransferase activity, transferring groups other than amino-acyl groups"/>
    <property type="evidence" value="ECO:0007669"/>
    <property type="project" value="InterPro"/>
</dbReference>
<dbReference type="AlphaFoldDB" id="A0A4R6R6H2"/>
<dbReference type="Gene3D" id="3.40.47.10">
    <property type="match status" value="2"/>
</dbReference>
<dbReference type="InterPro" id="IPR016039">
    <property type="entry name" value="Thiolase-like"/>
</dbReference>
<dbReference type="PIRSF" id="PIRSF000451">
    <property type="entry name" value="PKS_III"/>
    <property type="match status" value="1"/>
</dbReference>
<evidence type="ECO:0000313" key="7">
    <source>
        <dbReference type="Proteomes" id="UP000294547"/>
    </source>
</evidence>
<feature type="domain" description="Chalcone/stilbene synthase N-terminal" evidence="4">
    <location>
        <begin position="76"/>
        <end position="212"/>
    </location>
</feature>
<reference evidence="6 7" key="1">
    <citation type="submission" date="2019-03" db="EMBL/GenBank/DDBJ databases">
        <title>Genomic Encyclopedia of Type Strains, Phase IV (KMG-IV): sequencing the most valuable type-strain genomes for metagenomic binning, comparative biology and taxonomic classification.</title>
        <authorList>
            <person name="Goeker M."/>
        </authorList>
    </citation>
    <scope>NUCLEOTIDE SEQUENCE [LARGE SCALE GENOMIC DNA]</scope>
    <source>
        <strain evidence="6 7">DSM 102969</strain>
    </source>
</reference>
<dbReference type="OrthoDB" id="9786288at2"/>
<dbReference type="RefSeq" id="WP_126540722.1">
    <property type="nucleotide sequence ID" value="NZ_BSPM01000002.1"/>
</dbReference>
<evidence type="ECO:0000256" key="1">
    <source>
        <dbReference type="ARBA" id="ARBA00005531"/>
    </source>
</evidence>
<evidence type="ECO:0000259" key="5">
    <source>
        <dbReference type="Pfam" id="PF02797"/>
    </source>
</evidence>
<evidence type="ECO:0000256" key="3">
    <source>
        <dbReference type="PIRSR" id="PIRSR000451-1"/>
    </source>
</evidence>
<comment type="similarity">
    <text evidence="1">Belongs to the thiolase-like superfamily. Chalcone/stilbene synthases family.</text>
</comment>
<feature type="domain" description="Chalcone/stilbene synthase C-terminal" evidence="5">
    <location>
        <begin position="226"/>
        <end position="353"/>
    </location>
</feature>
<dbReference type="Pfam" id="PF00195">
    <property type="entry name" value="Chal_sti_synt_N"/>
    <property type="match status" value="1"/>
</dbReference>
<comment type="caution">
    <text evidence="6">The sequence shown here is derived from an EMBL/GenBank/DDBJ whole genome shotgun (WGS) entry which is preliminary data.</text>
</comment>